<evidence type="ECO:0000313" key="2">
    <source>
        <dbReference type="EMBL" id="HII48102.1"/>
    </source>
</evidence>
<dbReference type="OMA" id="EANCTIN"/>
<sequence>MESIDMLVAFTLVAMFMLSIYVLSNYFAASTQQVVTVAGTHLDAQEVLKKILTTPGSPPDWTDLNQVEDLGLADPSLPGQLDSRKLLALAVASGVGAEALCRINVAGQDVPVTKIGYGIYLWGAPQQQSIDPSVYERILRSLFGADWDKYDMEIYIRPALNINIELMDTQALIRVSPPGIYSYHACVFYWPQYSTAQYSIEILGAYYYKKGNKWNFTIALYNDGVQPATITSIEFNGVNLLSAPITINPGDVYCPDFQLSGEPANTRVVVRGEGIYAEADAQKTKPHGRCKPPDKNAPATAPQVVCVNGETGDDGIGAIPVPGGTVFAFAYVRGVAVRGANYTYYSPYQISLVGLVARQNAGVYVVHSKLIQSATSTSLCGCDDPGVSALGLRYIGVFLGGKTVPLVQSATINPGSSVDFNEVCNQDSLSSGACLIPWSFIGRAKFLIATVERNSQGDPPKCNGIPQRDVIVMPLTGGLPPLYEIHFATWKRWTDKRPEALAVSHASALADAGEVTYIVDLWVFRR</sequence>
<dbReference type="AlphaFoldDB" id="A0A832WK88"/>
<dbReference type="RefSeq" id="WP_011007606.1">
    <property type="nucleotide sequence ID" value="NZ_DUJP01000038.1"/>
</dbReference>
<comment type="caution">
    <text evidence="2">The sequence shown here is derived from an EMBL/GenBank/DDBJ whole genome shotgun (WGS) entry which is preliminary data.</text>
</comment>
<evidence type="ECO:0000256" key="1">
    <source>
        <dbReference type="SAM" id="Phobius"/>
    </source>
</evidence>
<accession>A0A832WK88</accession>
<keyword evidence="1" id="KW-1133">Transmembrane helix</keyword>
<name>A0A832WK88_9CREN</name>
<dbReference type="GeneID" id="1465368"/>
<protein>
    <submittedName>
        <fullName evidence="2">Uncharacterized protein</fullName>
    </submittedName>
</protein>
<keyword evidence="1" id="KW-0472">Membrane</keyword>
<dbReference type="EMBL" id="DUJP01000038">
    <property type="protein sequence ID" value="HII48102.1"/>
    <property type="molecule type" value="Genomic_DNA"/>
</dbReference>
<dbReference type="Proteomes" id="UP000651120">
    <property type="component" value="Unassembled WGS sequence"/>
</dbReference>
<proteinExistence type="predicted"/>
<feature type="transmembrane region" description="Helical" evidence="1">
    <location>
        <begin position="7"/>
        <end position="28"/>
    </location>
</feature>
<gene>
    <name evidence="2" type="ORF">HA333_11885</name>
</gene>
<evidence type="ECO:0000313" key="3">
    <source>
        <dbReference type="Proteomes" id="UP000651120"/>
    </source>
</evidence>
<organism evidence="2 3">
    <name type="scientific">Pyrobaculum aerophilum</name>
    <dbReference type="NCBI Taxonomy" id="13773"/>
    <lineage>
        <taxon>Archaea</taxon>
        <taxon>Thermoproteota</taxon>
        <taxon>Thermoprotei</taxon>
        <taxon>Thermoproteales</taxon>
        <taxon>Thermoproteaceae</taxon>
        <taxon>Pyrobaculum</taxon>
    </lineage>
</organism>
<reference evidence="2" key="1">
    <citation type="journal article" date="2020" name="bioRxiv">
        <title>A rank-normalized archaeal taxonomy based on genome phylogeny resolves widespread incomplete and uneven classifications.</title>
        <authorList>
            <person name="Rinke C."/>
            <person name="Chuvochina M."/>
            <person name="Mussig A.J."/>
            <person name="Chaumeil P.-A."/>
            <person name="Waite D.W."/>
            <person name="Whitman W.B."/>
            <person name="Parks D.H."/>
            <person name="Hugenholtz P."/>
        </authorList>
    </citation>
    <scope>NUCLEOTIDE SEQUENCE</scope>
    <source>
        <strain evidence="2">UBA8839</strain>
    </source>
</reference>
<keyword evidence="1" id="KW-0812">Transmembrane</keyword>